<sequence length="768" mass="83581">MIQWFSSAKSNDVAFLRDHRGKHIGTKTEKGGYTALMIAARHGAVGAVEFLVDEEARIVCDNGWSALMFAADAGCFAAVQILAPKEAGMSDNQGMTALMKAAARNHVSIVAHLVGFDAELHKRLARDAGVFVAGVGALLIAAISGSTEAMKVLVSYELGDLDPDTIRNLWPHSSRDGFPSVSAEDCKRTLLMHVQRLHNIQSNPLVTEEPWFGAAVRDDIVYIREHHKDNVKRTNKDDLGRTALMYAIMTGSRRVAQFLHLFEKDVLDADGHGCLDYFQESPFSPLLKGIFNAEETSVERSISEGIRRRLSSEHHMASSANPEGGNPYRLSTVRMELNNVLDAVMDSQSTAESMHGPVSITKERASTFRLSSAFDSQVSATGSIPPDNLTPQSTSTHVANLLLRNSTPSNREPATRQKPSIAIPIPKDLPSKAAQIRTSQSATRTPSRVSRSRSLSAEKVRSTGSGTTTPTPRAAMPTVSKLLNISKPDGPVASVINEDACKTISERTEESGHFDASPFRTLSEYRADDSEASGMVSITRELEGTAKAHSVRKTGVTEEALSNVMQHLLRLDTAINSTEVRYDTICNWFGEIRGLVGKHNEQISGILETQKILLDFMLTERTIRERSQMLSIAEQSIPLATPHTADPTGQVVSLRPEEPSIVRTGTPSFSASNYSFDNRQSTIHMPLPPSSILTEMHINTASSSTPTMSLQGTALLPPLASPTGQDLTPTTDPIPNKLMELVYLLIVTISLMTAFLLVLLTSVPRLSL</sequence>
<dbReference type="SMART" id="SM00248">
    <property type="entry name" value="ANK"/>
    <property type="match status" value="5"/>
</dbReference>
<keyword evidence="4" id="KW-1185">Reference proteome</keyword>
<dbReference type="Pfam" id="PF12796">
    <property type="entry name" value="Ank_2"/>
    <property type="match status" value="1"/>
</dbReference>
<reference evidence="3 4" key="1">
    <citation type="submission" date="2019-05" db="EMBL/GenBank/DDBJ databases">
        <title>The compact genome of Giardia muris reveals important steps in the evolution of intestinal protozoan parasites.</title>
        <authorList>
            <person name="Xu F."/>
            <person name="Jimenez-Gonzalez A."/>
            <person name="Einarsson E."/>
            <person name="Astvaldsson A."/>
            <person name="Peirasmaki D."/>
            <person name="Eckmann L."/>
            <person name="Andersson J.O."/>
            <person name="Svard S.G."/>
            <person name="Jerlstrom-Hultqvist J."/>
        </authorList>
    </citation>
    <scope>NUCLEOTIDE SEQUENCE [LARGE SCALE GENOMIC DNA]</scope>
    <source>
        <strain evidence="3 4">Roberts-Thomson</strain>
    </source>
</reference>
<comment type="caution">
    <text evidence="3">The sequence shown here is derived from an EMBL/GenBank/DDBJ whole genome shotgun (WGS) entry which is preliminary data.</text>
</comment>
<evidence type="ECO:0000313" key="3">
    <source>
        <dbReference type="EMBL" id="TNJ29018.1"/>
    </source>
</evidence>
<dbReference type="VEuPathDB" id="GiardiaDB:GMRT_22685"/>
<accession>A0A4Z1SZY3</accession>
<gene>
    <name evidence="3" type="ORF">GMRT_22685</name>
</gene>
<dbReference type="InterPro" id="IPR036770">
    <property type="entry name" value="Ankyrin_rpt-contain_sf"/>
</dbReference>
<protein>
    <submittedName>
        <fullName evidence="3">Ankyrin repeat protein 1</fullName>
    </submittedName>
</protein>
<dbReference type="Proteomes" id="UP000315496">
    <property type="component" value="Chromosome 2"/>
</dbReference>
<evidence type="ECO:0000256" key="2">
    <source>
        <dbReference type="SAM" id="Phobius"/>
    </source>
</evidence>
<feature type="compositionally biased region" description="Low complexity" evidence="1">
    <location>
        <begin position="462"/>
        <end position="475"/>
    </location>
</feature>
<dbReference type="AlphaFoldDB" id="A0A4Z1SZY3"/>
<dbReference type="EMBL" id="VDLU01000002">
    <property type="protein sequence ID" value="TNJ29018.1"/>
    <property type="molecule type" value="Genomic_DNA"/>
</dbReference>
<feature type="compositionally biased region" description="Low complexity" evidence="1">
    <location>
        <begin position="441"/>
        <end position="455"/>
    </location>
</feature>
<organism evidence="3 4">
    <name type="scientific">Giardia muris</name>
    <dbReference type="NCBI Taxonomy" id="5742"/>
    <lineage>
        <taxon>Eukaryota</taxon>
        <taxon>Metamonada</taxon>
        <taxon>Diplomonadida</taxon>
        <taxon>Hexamitidae</taxon>
        <taxon>Giardiinae</taxon>
        <taxon>Giardia</taxon>
    </lineage>
</organism>
<dbReference type="PANTHER" id="PTHR24120:SF4">
    <property type="entry name" value="GH07239P"/>
    <property type="match status" value="1"/>
</dbReference>
<dbReference type="SUPFAM" id="SSF48403">
    <property type="entry name" value="Ankyrin repeat"/>
    <property type="match status" value="1"/>
</dbReference>
<name>A0A4Z1SZY3_GIAMU</name>
<feature type="transmembrane region" description="Helical" evidence="2">
    <location>
        <begin position="741"/>
        <end position="763"/>
    </location>
</feature>
<dbReference type="Gene3D" id="1.25.40.20">
    <property type="entry name" value="Ankyrin repeat-containing domain"/>
    <property type="match status" value="1"/>
</dbReference>
<dbReference type="InterPro" id="IPR002110">
    <property type="entry name" value="Ankyrin_rpt"/>
</dbReference>
<keyword evidence="2" id="KW-0812">Transmembrane</keyword>
<keyword evidence="2" id="KW-0472">Membrane</keyword>
<dbReference type="PANTHER" id="PTHR24120">
    <property type="entry name" value="GH07239P"/>
    <property type="match status" value="1"/>
</dbReference>
<proteinExistence type="predicted"/>
<feature type="region of interest" description="Disordered" evidence="1">
    <location>
        <begin position="404"/>
        <end position="475"/>
    </location>
</feature>
<dbReference type="Pfam" id="PF00023">
    <property type="entry name" value="Ank"/>
    <property type="match status" value="1"/>
</dbReference>
<evidence type="ECO:0000313" key="4">
    <source>
        <dbReference type="Proteomes" id="UP000315496"/>
    </source>
</evidence>
<keyword evidence="2" id="KW-1133">Transmembrane helix</keyword>
<evidence type="ECO:0000256" key="1">
    <source>
        <dbReference type="SAM" id="MobiDB-lite"/>
    </source>
</evidence>